<dbReference type="AlphaFoldDB" id="A0AAD8A7U1"/>
<feature type="compositionally biased region" description="Polar residues" evidence="1">
    <location>
        <begin position="220"/>
        <end position="236"/>
    </location>
</feature>
<dbReference type="Proteomes" id="UP001233999">
    <property type="component" value="Unassembled WGS sequence"/>
</dbReference>
<protein>
    <submittedName>
        <fullName evidence="3">Uncharacterized protein</fullName>
    </submittedName>
</protein>
<keyword evidence="4" id="KW-1185">Reference proteome</keyword>
<feature type="region of interest" description="Disordered" evidence="1">
    <location>
        <begin position="116"/>
        <end position="257"/>
    </location>
</feature>
<organism evidence="3 4">
    <name type="scientific">Diploptera punctata</name>
    <name type="common">Pacific beetle cockroach</name>
    <dbReference type="NCBI Taxonomy" id="6984"/>
    <lineage>
        <taxon>Eukaryota</taxon>
        <taxon>Metazoa</taxon>
        <taxon>Ecdysozoa</taxon>
        <taxon>Arthropoda</taxon>
        <taxon>Hexapoda</taxon>
        <taxon>Insecta</taxon>
        <taxon>Pterygota</taxon>
        <taxon>Neoptera</taxon>
        <taxon>Polyneoptera</taxon>
        <taxon>Dictyoptera</taxon>
        <taxon>Blattodea</taxon>
        <taxon>Blaberoidea</taxon>
        <taxon>Blaberidae</taxon>
        <taxon>Diplopterinae</taxon>
        <taxon>Diploptera</taxon>
    </lineage>
</organism>
<feature type="signal peptide" evidence="2">
    <location>
        <begin position="1"/>
        <end position="19"/>
    </location>
</feature>
<evidence type="ECO:0000256" key="2">
    <source>
        <dbReference type="SAM" id="SignalP"/>
    </source>
</evidence>
<comment type="caution">
    <text evidence="3">The sequence shown here is derived from an EMBL/GenBank/DDBJ whole genome shotgun (WGS) entry which is preliminary data.</text>
</comment>
<sequence length="358" mass="39161">MDLLQCVLSLTLVLSSASGVPVRYDQRQEGDLNVHAHLENFVIVLIPSGSFSLADYVALRKQPVNKPSSGTKISAPDFPAGKSPYKVDIDISDGVDDDKKEVIIAQVPAALIASSQVKSEGELVQTTSSETETTTPPATEKLSTINSDKKENSVQKTQIKKDGENNENKEEIKEDQTTEQKPTDNDEEAKPPVDNNEESKPTDNTEKSNPADNSEKSKPADNNQKSKPADNNQKSEPTVKNEQNVKLDNVPVIDFKPSKAPKSIEFGLDAAKPRVQKVADIDLSSRVKYPIYSQDVGTEPDMRLKMLRTGLEGCEPGEVMTEDGECLPAKFKQRSGSYFSTEDRLLPILQFGVSPASD</sequence>
<proteinExistence type="predicted"/>
<reference evidence="3" key="2">
    <citation type="submission" date="2023-05" db="EMBL/GenBank/DDBJ databases">
        <authorList>
            <person name="Fouks B."/>
        </authorList>
    </citation>
    <scope>NUCLEOTIDE SEQUENCE</scope>
    <source>
        <strain evidence="3">Stay&amp;Tobe</strain>
        <tissue evidence="3">Testes</tissue>
    </source>
</reference>
<name>A0AAD8A7U1_DIPPU</name>
<accession>A0AAD8A7U1</accession>
<feature type="compositionally biased region" description="Basic and acidic residues" evidence="1">
    <location>
        <begin position="147"/>
        <end position="206"/>
    </location>
</feature>
<evidence type="ECO:0000313" key="3">
    <source>
        <dbReference type="EMBL" id="KAJ9593958.1"/>
    </source>
</evidence>
<gene>
    <name evidence="3" type="ORF">L9F63_014599</name>
</gene>
<keyword evidence="2" id="KW-0732">Signal</keyword>
<dbReference type="EMBL" id="JASPKZ010003083">
    <property type="protein sequence ID" value="KAJ9593958.1"/>
    <property type="molecule type" value="Genomic_DNA"/>
</dbReference>
<feature type="chain" id="PRO_5042243275" evidence="2">
    <location>
        <begin position="20"/>
        <end position="358"/>
    </location>
</feature>
<feature type="compositionally biased region" description="Low complexity" evidence="1">
    <location>
        <begin position="126"/>
        <end position="140"/>
    </location>
</feature>
<reference evidence="3" key="1">
    <citation type="journal article" date="2023" name="IScience">
        <title>Live-bearing cockroach genome reveals convergent evolutionary mechanisms linked to viviparity in insects and beyond.</title>
        <authorList>
            <person name="Fouks B."/>
            <person name="Harrison M.C."/>
            <person name="Mikhailova A.A."/>
            <person name="Marchal E."/>
            <person name="English S."/>
            <person name="Carruthers M."/>
            <person name="Jennings E.C."/>
            <person name="Chiamaka E.L."/>
            <person name="Frigard R.A."/>
            <person name="Pippel M."/>
            <person name="Attardo G.M."/>
            <person name="Benoit J.B."/>
            <person name="Bornberg-Bauer E."/>
            <person name="Tobe S.S."/>
        </authorList>
    </citation>
    <scope>NUCLEOTIDE SEQUENCE</scope>
    <source>
        <strain evidence="3">Stay&amp;Tobe</strain>
    </source>
</reference>
<evidence type="ECO:0000313" key="4">
    <source>
        <dbReference type="Proteomes" id="UP001233999"/>
    </source>
</evidence>
<evidence type="ECO:0000256" key="1">
    <source>
        <dbReference type="SAM" id="MobiDB-lite"/>
    </source>
</evidence>